<evidence type="ECO:0000313" key="1">
    <source>
        <dbReference type="EMBL" id="SVC43276.1"/>
    </source>
</evidence>
<protein>
    <submittedName>
        <fullName evidence="1">Uncharacterized protein</fullName>
    </submittedName>
</protein>
<accession>A0A382M323</accession>
<feature type="non-terminal residue" evidence="1">
    <location>
        <position position="22"/>
    </location>
</feature>
<proteinExistence type="predicted"/>
<sequence length="22" mass="2555">MKHVYTIFAFILTLSNINAQET</sequence>
<reference evidence="1" key="1">
    <citation type="submission" date="2018-05" db="EMBL/GenBank/DDBJ databases">
        <authorList>
            <person name="Lanie J.A."/>
            <person name="Ng W.-L."/>
            <person name="Kazmierczak K.M."/>
            <person name="Andrzejewski T.M."/>
            <person name="Davidsen T.M."/>
            <person name="Wayne K.J."/>
            <person name="Tettelin H."/>
            <person name="Glass J.I."/>
            <person name="Rusch D."/>
            <person name="Podicherti R."/>
            <person name="Tsui H.-C.T."/>
            <person name="Winkler M.E."/>
        </authorList>
    </citation>
    <scope>NUCLEOTIDE SEQUENCE</scope>
</reference>
<dbReference type="AlphaFoldDB" id="A0A382M323"/>
<dbReference type="EMBL" id="UINC01090922">
    <property type="protein sequence ID" value="SVC43276.1"/>
    <property type="molecule type" value="Genomic_DNA"/>
</dbReference>
<name>A0A382M323_9ZZZZ</name>
<organism evidence="1">
    <name type="scientific">marine metagenome</name>
    <dbReference type="NCBI Taxonomy" id="408172"/>
    <lineage>
        <taxon>unclassified sequences</taxon>
        <taxon>metagenomes</taxon>
        <taxon>ecological metagenomes</taxon>
    </lineage>
</organism>
<gene>
    <name evidence="1" type="ORF">METZ01_LOCUS296130</name>
</gene>